<keyword evidence="4" id="KW-1185">Reference proteome</keyword>
<dbReference type="InterPro" id="IPR000086">
    <property type="entry name" value="NUDIX_hydrolase_dom"/>
</dbReference>
<evidence type="ECO:0000259" key="2">
    <source>
        <dbReference type="PROSITE" id="PS51462"/>
    </source>
</evidence>
<name>A0ABS6IDD1_9MICC</name>
<dbReference type="CDD" id="cd03424">
    <property type="entry name" value="NUDIX_ADPRase_Nudt5_UGPPase_Nudt14"/>
    <property type="match status" value="1"/>
</dbReference>
<dbReference type="PANTHER" id="PTHR11839:SF1">
    <property type="entry name" value="ADP-SUGAR PYROPHOSPHATASE"/>
    <property type="match status" value="1"/>
</dbReference>
<proteinExistence type="predicted"/>
<dbReference type="PANTHER" id="PTHR11839">
    <property type="entry name" value="UDP/ADP-SUGAR PYROPHOSPHATASE"/>
    <property type="match status" value="1"/>
</dbReference>
<comment type="caution">
    <text evidence="3">The sequence shown here is derived from an EMBL/GenBank/DDBJ whole genome shotgun (WGS) entry which is preliminary data.</text>
</comment>
<accession>A0ABS6IDD1</accession>
<dbReference type="Pfam" id="PF00293">
    <property type="entry name" value="NUDIX"/>
    <property type="match status" value="1"/>
</dbReference>
<dbReference type="GO" id="GO:0016787">
    <property type="term" value="F:hydrolase activity"/>
    <property type="evidence" value="ECO:0007669"/>
    <property type="project" value="UniProtKB-KW"/>
</dbReference>
<organism evidence="3 4">
    <name type="scientific">Paenarthrobacter aromaticivorans</name>
    <dbReference type="NCBI Taxonomy" id="2849150"/>
    <lineage>
        <taxon>Bacteria</taxon>
        <taxon>Bacillati</taxon>
        <taxon>Actinomycetota</taxon>
        <taxon>Actinomycetes</taxon>
        <taxon>Micrococcales</taxon>
        <taxon>Micrococcaceae</taxon>
        <taxon>Paenarthrobacter</taxon>
    </lineage>
</organism>
<dbReference type="InterPro" id="IPR020084">
    <property type="entry name" value="NUDIX_hydrolase_CS"/>
</dbReference>
<reference evidence="3 4" key="1">
    <citation type="submission" date="2021-06" db="EMBL/GenBank/DDBJ databases">
        <authorList>
            <person name="Jeong J.W."/>
        </authorList>
    </citation>
    <scope>NUCLEOTIDE SEQUENCE [LARGE SCALE GENOMIC DNA]</scope>
    <source>
        <strain evidence="3 4">MMS21-TAE1-1</strain>
    </source>
</reference>
<protein>
    <submittedName>
        <fullName evidence="3">NUDIX hydrolase</fullName>
    </submittedName>
</protein>
<feature type="domain" description="Nudix hydrolase" evidence="2">
    <location>
        <begin position="42"/>
        <end position="171"/>
    </location>
</feature>
<evidence type="ECO:0000313" key="4">
    <source>
        <dbReference type="Proteomes" id="UP000824166"/>
    </source>
</evidence>
<dbReference type="EMBL" id="JAHOPC010000014">
    <property type="protein sequence ID" value="MBU8868417.1"/>
    <property type="molecule type" value="Genomic_DNA"/>
</dbReference>
<sequence length="209" mass="22515">MNDSNELWRKLWTTRAYKGFVTINQDTYLEADGTVSTWDIIAGPDSAAVLAFTEGGTDVVLFEQFRVGPGKTLLELPGGYLNDDESPVEAAQRELAEETGYESSAVYYAGSEWWSANSSRRKHIVIAAEARPGGDPSWDASEAGFVRLLPSDELIEFLLSGELTDAGLACRGLMKFAASTRVAGTQAASTQANPALDKLQATVRGLFPG</sequence>
<dbReference type="RefSeq" id="WP_216926534.1">
    <property type="nucleotide sequence ID" value="NZ_JAHOPC010000014.1"/>
</dbReference>
<dbReference type="PROSITE" id="PS51462">
    <property type="entry name" value="NUDIX"/>
    <property type="match status" value="1"/>
</dbReference>
<gene>
    <name evidence="3" type="ORF">KSW38_19160</name>
</gene>
<dbReference type="PROSITE" id="PS00893">
    <property type="entry name" value="NUDIX_BOX"/>
    <property type="match status" value="1"/>
</dbReference>
<keyword evidence="1 3" id="KW-0378">Hydrolase</keyword>
<dbReference type="Proteomes" id="UP000824166">
    <property type="component" value="Unassembled WGS sequence"/>
</dbReference>
<evidence type="ECO:0000313" key="3">
    <source>
        <dbReference type="EMBL" id="MBU8868417.1"/>
    </source>
</evidence>
<evidence type="ECO:0000256" key="1">
    <source>
        <dbReference type="ARBA" id="ARBA00022801"/>
    </source>
</evidence>